<evidence type="ECO:0000313" key="2">
    <source>
        <dbReference type="EMBL" id="SFO95534.1"/>
    </source>
</evidence>
<reference evidence="2 3" key="1">
    <citation type="submission" date="2016-10" db="EMBL/GenBank/DDBJ databases">
        <authorList>
            <person name="de Groot N.N."/>
        </authorList>
    </citation>
    <scope>NUCLEOTIDE SEQUENCE [LARGE SCALE GENOMIC DNA]</scope>
    <source>
        <strain evidence="2 3">DSM 17073</strain>
    </source>
</reference>
<organism evidence="2 3">
    <name type="scientific">Halolactibacillus halophilus</name>
    <dbReference type="NCBI Taxonomy" id="306540"/>
    <lineage>
        <taxon>Bacteria</taxon>
        <taxon>Bacillati</taxon>
        <taxon>Bacillota</taxon>
        <taxon>Bacilli</taxon>
        <taxon>Bacillales</taxon>
        <taxon>Bacillaceae</taxon>
        <taxon>Halolactibacillus</taxon>
    </lineage>
</organism>
<protein>
    <submittedName>
        <fullName evidence="2">Uncharacterized protein</fullName>
    </submittedName>
</protein>
<accession>A0A1I5LDT8</accession>
<gene>
    <name evidence="1" type="ORF">HHA03_03980</name>
    <name evidence="2" type="ORF">SAMN05421839_10226</name>
</gene>
<reference evidence="1 4" key="2">
    <citation type="submission" date="2019-07" db="EMBL/GenBank/DDBJ databases">
        <title>Whole genome shotgun sequence of Halolactibacillus halophilus NBRC 100868.</title>
        <authorList>
            <person name="Hosoyama A."/>
            <person name="Uohara A."/>
            <person name="Ohji S."/>
            <person name="Ichikawa N."/>
        </authorList>
    </citation>
    <scope>NUCLEOTIDE SEQUENCE [LARGE SCALE GENOMIC DNA]</scope>
    <source>
        <strain evidence="1 4">NBRC 100868</strain>
    </source>
</reference>
<evidence type="ECO:0000313" key="4">
    <source>
        <dbReference type="Proteomes" id="UP000321547"/>
    </source>
</evidence>
<evidence type="ECO:0000313" key="1">
    <source>
        <dbReference type="EMBL" id="GEM00866.1"/>
    </source>
</evidence>
<name>A0A1I5LDT8_9BACI</name>
<sequence>MHYNILALLKEKHGEKLDLKNDVYYLFLEDAVVCVYFDEDEKSIKVEIEILPETTFVYYSTKNLDSLI</sequence>
<dbReference type="STRING" id="306540.SAMN05421839_10226"/>
<evidence type="ECO:0000313" key="3">
    <source>
        <dbReference type="Proteomes" id="UP000242243"/>
    </source>
</evidence>
<dbReference type="AlphaFoldDB" id="A0A1I5LDT8"/>
<keyword evidence="4" id="KW-1185">Reference proteome</keyword>
<dbReference type="Proteomes" id="UP000242243">
    <property type="component" value="Unassembled WGS sequence"/>
</dbReference>
<proteinExistence type="predicted"/>
<dbReference type="EMBL" id="BJWI01000002">
    <property type="protein sequence ID" value="GEM00866.1"/>
    <property type="molecule type" value="Genomic_DNA"/>
</dbReference>
<dbReference type="RefSeq" id="WP_089829559.1">
    <property type="nucleotide sequence ID" value="NZ_BJWI01000002.1"/>
</dbReference>
<dbReference type="Proteomes" id="UP000321547">
    <property type="component" value="Unassembled WGS sequence"/>
</dbReference>
<dbReference type="EMBL" id="FOXC01000002">
    <property type="protein sequence ID" value="SFO95534.1"/>
    <property type="molecule type" value="Genomic_DNA"/>
</dbReference>